<feature type="compositionally biased region" description="Low complexity" evidence="1">
    <location>
        <begin position="168"/>
        <end position="179"/>
    </location>
</feature>
<proteinExistence type="predicted"/>
<feature type="region of interest" description="Disordered" evidence="1">
    <location>
        <begin position="155"/>
        <end position="185"/>
    </location>
</feature>
<gene>
    <name evidence="2" type="primary">stil_0</name>
    <name evidence="2" type="ORF">g.24288</name>
</gene>
<reference evidence="2" key="2">
    <citation type="journal article" date="2015" name="Gigascience">
        <title>Reconstructing a comprehensive transcriptome assembly of a white-pupal translocated strain of the pest fruit fly Bactrocera cucurbitae.</title>
        <authorList>
            <person name="Sim S.B."/>
            <person name="Calla B."/>
            <person name="Hall B."/>
            <person name="DeRego T."/>
            <person name="Geib S.M."/>
        </authorList>
    </citation>
    <scope>NUCLEOTIDE SEQUENCE</scope>
</reference>
<sequence length="501" mass="56754">MEHRRNFIPNSVDVLRFYGRLGMEINKPTIDLPNHTLVNGHAPDMANKTLLGNSAQIKQKISPDTSISPDNTMVPDTNSRNVHIPYILNGELFEIQTQDGENVTVKCCNCPPDRVYRGSVRSTGNFHMHIKRRHPDLMGKIYDMKVNALVERRDRFLRNRKSTRRRNTNGSGNRGSSSRNEQRLTCSVQPSSELFKIKAAFQRHQLQQQEQNRIQQDQNQQSTEKNQGILHKWNVIDHFLVTPAFERARDIMEAFNEQPLNYSLKQNTVANMNCSESTQDFEANDANTSDNLNTTNLSETIDTIEQITDYEVMSTYNKASDHGKNYMAKQRTQIEMSPLTLTQPEEHVPLYPNNSDQSLLGRATTLSAVTPCPSDVSSYDASQDLNIRSYDLNYNHMGIIKNELLLAETQPIDLSVHPTDSGLSGSSGFISGIDATQYPNDIANFNTSGGSTKSDEIIAQLSSALQSLHRELQSHNQTNSNWLCLEIAKFKFLHPEFEFQC</sequence>
<reference evidence="2" key="1">
    <citation type="submission" date="2014-11" db="EMBL/GenBank/DDBJ databases">
        <authorList>
            <person name="Geib S."/>
        </authorList>
    </citation>
    <scope>NUCLEOTIDE SEQUENCE</scope>
</reference>
<dbReference type="AlphaFoldDB" id="A0A0A1X0M2"/>
<accession>A0A0A1X0M2</accession>
<protein>
    <submittedName>
        <fullName evidence="2">Protein stand still</fullName>
    </submittedName>
</protein>
<name>A0A0A1X0M2_ZEUCU</name>
<evidence type="ECO:0000313" key="2">
    <source>
        <dbReference type="EMBL" id="JAD04672.1"/>
    </source>
</evidence>
<dbReference type="EMBL" id="GBXI01009620">
    <property type="protein sequence ID" value="JAD04672.1"/>
    <property type="molecule type" value="Transcribed_RNA"/>
</dbReference>
<evidence type="ECO:0000256" key="1">
    <source>
        <dbReference type="SAM" id="MobiDB-lite"/>
    </source>
</evidence>
<organism evidence="2">
    <name type="scientific">Zeugodacus cucurbitae</name>
    <name type="common">Melon fruit fly</name>
    <name type="synonym">Bactrocera cucurbitae</name>
    <dbReference type="NCBI Taxonomy" id="28588"/>
    <lineage>
        <taxon>Eukaryota</taxon>
        <taxon>Metazoa</taxon>
        <taxon>Ecdysozoa</taxon>
        <taxon>Arthropoda</taxon>
        <taxon>Hexapoda</taxon>
        <taxon>Insecta</taxon>
        <taxon>Pterygota</taxon>
        <taxon>Neoptera</taxon>
        <taxon>Endopterygota</taxon>
        <taxon>Diptera</taxon>
        <taxon>Brachycera</taxon>
        <taxon>Muscomorpha</taxon>
        <taxon>Tephritoidea</taxon>
        <taxon>Tephritidae</taxon>
        <taxon>Zeugodacus</taxon>
        <taxon>Zeugodacus</taxon>
    </lineage>
</organism>
<feature type="region of interest" description="Disordered" evidence="1">
    <location>
        <begin position="206"/>
        <end position="225"/>
    </location>
</feature>
<feature type="compositionally biased region" description="Basic residues" evidence="1">
    <location>
        <begin position="158"/>
        <end position="167"/>
    </location>
</feature>
<feature type="compositionally biased region" description="Low complexity" evidence="1">
    <location>
        <begin position="206"/>
        <end position="221"/>
    </location>
</feature>